<dbReference type="AlphaFoldDB" id="A0A0F9G2E2"/>
<feature type="non-terminal residue" evidence="1">
    <location>
        <position position="1"/>
    </location>
</feature>
<dbReference type="Gene3D" id="1.25.10.10">
    <property type="entry name" value="Leucine-rich Repeat Variant"/>
    <property type="match status" value="1"/>
</dbReference>
<dbReference type="Pfam" id="PF13646">
    <property type="entry name" value="HEAT_2"/>
    <property type="match status" value="1"/>
</dbReference>
<dbReference type="InterPro" id="IPR016024">
    <property type="entry name" value="ARM-type_fold"/>
</dbReference>
<dbReference type="InterPro" id="IPR011989">
    <property type="entry name" value="ARM-like"/>
</dbReference>
<dbReference type="SUPFAM" id="SSF48371">
    <property type="entry name" value="ARM repeat"/>
    <property type="match status" value="1"/>
</dbReference>
<dbReference type="EMBL" id="LAZR01028063">
    <property type="protein sequence ID" value="KKL63730.1"/>
    <property type="molecule type" value="Genomic_DNA"/>
</dbReference>
<reference evidence="1" key="1">
    <citation type="journal article" date="2015" name="Nature">
        <title>Complex archaea that bridge the gap between prokaryotes and eukaryotes.</title>
        <authorList>
            <person name="Spang A."/>
            <person name="Saw J.H."/>
            <person name="Jorgensen S.L."/>
            <person name="Zaremba-Niedzwiedzka K."/>
            <person name="Martijn J."/>
            <person name="Lind A.E."/>
            <person name="van Eijk R."/>
            <person name="Schleper C."/>
            <person name="Guy L."/>
            <person name="Ettema T.J."/>
        </authorList>
    </citation>
    <scope>NUCLEOTIDE SEQUENCE</scope>
</reference>
<accession>A0A0F9G2E2</accession>
<name>A0A0F9G2E2_9ZZZZ</name>
<organism evidence="1">
    <name type="scientific">marine sediment metagenome</name>
    <dbReference type="NCBI Taxonomy" id="412755"/>
    <lineage>
        <taxon>unclassified sequences</taxon>
        <taxon>metagenomes</taxon>
        <taxon>ecological metagenomes</taxon>
    </lineage>
</organism>
<protein>
    <recommendedName>
        <fullName evidence="2">HEAT repeat domain-containing protein</fullName>
    </recommendedName>
</protein>
<gene>
    <name evidence="1" type="ORF">LCGC14_2172170</name>
</gene>
<proteinExistence type="predicted"/>
<comment type="caution">
    <text evidence="1">The sequence shown here is derived from an EMBL/GenBank/DDBJ whole genome shotgun (WGS) entry which is preliminary data.</text>
</comment>
<evidence type="ECO:0008006" key="2">
    <source>
        <dbReference type="Google" id="ProtNLM"/>
    </source>
</evidence>
<sequence>AVARDEKHTDQLTACWVLTRHDTPESRQALLDLAKTARRNVQRQAVWGLGLLKERRASPILRTLLKNTEEHDLLRGRIAWALCQLGEEFHRSWVMGVVRRWPDFANNDAGTVRLVAENGNLDDARALARCLRDDTSVKMSRYNKSLIGAIVKLGGQRHPYRWLYGKLRDDAGLLAVNRRTIQAYRAWAQP</sequence>
<evidence type="ECO:0000313" key="1">
    <source>
        <dbReference type="EMBL" id="KKL63730.1"/>
    </source>
</evidence>